<dbReference type="Pfam" id="PF00583">
    <property type="entry name" value="Acetyltransf_1"/>
    <property type="match status" value="1"/>
</dbReference>
<accession>A0A927EET6</accession>
<keyword evidence="1" id="KW-0808">Transferase</keyword>
<sequence>MVDDHTSDVVIEPLTVEQIASFHAALDAVARERQFLTFLEAPPLEPTIQFISSSLAKGNPHFAARTGNRVVGWCDILRQERESHAHRGWLAIGIVREFRGKGLGRRLIAAVLEQAWKRDFTRVELNVHADNDRAVALYEKVGFVHEGRIRNAFRADGIYRDALSMAIVRE</sequence>
<dbReference type="PANTHER" id="PTHR43420">
    <property type="entry name" value="ACETYLTRANSFERASE"/>
    <property type="match status" value="1"/>
</dbReference>
<evidence type="ECO:0000256" key="1">
    <source>
        <dbReference type="ARBA" id="ARBA00022679"/>
    </source>
</evidence>
<feature type="domain" description="N-acetyltransferase" evidence="3">
    <location>
        <begin position="9"/>
        <end position="170"/>
    </location>
</feature>
<evidence type="ECO:0000256" key="2">
    <source>
        <dbReference type="ARBA" id="ARBA00023315"/>
    </source>
</evidence>
<dbReference type="PANTHER" id="PTHR43420:SF49">
    <property type="entry name" value="AMINO GROUP ACETYL TRANSFERASE"/>
    <property type="match status" value="1"/>
</dbReference>
<dbReference type="Proteomes" id="UP000619295">
    <property type="component" value="Unassembled WGS sequence"/>
</dbReference>
<gene>
    <name evidence="4" type="ORF">IED13_27560</name>
</gene>
<dbReference type="SUPFAM" id="SSF55729">
    <property type="entry name" value="Acyl-CoA N-acyltransferases (Nat)"/>
    <property type="match status" value="1"/>
</dbReference>
<comment type="caution">
    <text evidence="4">The sequence shown here is derived from an EMBL/GenBank/DDBJ whole genome shotgun (WGS) entry which is preliminary data.</text>
</comment>
<dbReference type="InterPro" id="IPR050680">
    <property type="entry name" value="YpeA/RimI_acetyltransf"/>
</dbReference>
<dbReference type="EMBL" id="JACXWY010000040">
    <property type="protein sequence ID" value="MBD3849474.1"/>
    <property type="molecule type" value="Genomic_DNA"/>
</dbReference>
<evidence type="ECO:0000313" key="5">
    <source>
        <dbReference type="Proteomes" id="UP000619295"/>
    </source>
</evidence>
<evidence type="ECO:0000259" key="3">
    <source>
        <dbReference type="PROSITE" id="PS51186"/>
    </source>
</evidence>
<proteinExistence type="predicted"/>
<dbReference type="GO" id="GO:0016747">
    <property type="term" value="F:acyltransferase activity, transferring groups other than amino-acyl groups"/>
    <property type="evidence" value="ECO:0007669"/>
    <property type="project" value="InterPro"/>
</dbReference>
<organism evidence="4 5">
    <name type="scientific">Bosea spartocytisi</name>
    <dbReference type="NCBI Taxonomy" id="2773451"/>
    <lineage>
        <taxon>Bacteria</taxon>
        <taxon>Pseudomonadati</taxon>
        <taxon>Pseudomonadota</taxon>
        <taxon>Alphaproteobacteria</taxon>
        <taxon>Hyphomicrobiales</taxon>
        <taxon>Boseaceae</taxon>
        <taxon>Bosea</taxon>
    </lineage>
</organism>
<keyword evidence="5" id="KW-1185">Reference proteome</keyword>
<dbReference type="Gene3D" id="3.40.630.30">
    <property type="match status" value="1"/>
</dbReference>
<keyword evidence="2" id="KW-0012">Acyltransferase</keyword>
<protein>
    <submittedName>
        <fullName evidence="4">GNAT family N-acetyltransferase</fullName>
    </submittedName>
</protein>
<dbReference type="CDD" id="cd04301">
    <property type="entry name" value="NAT_SF"/>
    <property type="match status" value="1"/>
</dbReference>
<dbReference type="InterPro" id="IPR000182">
    <property type="entry name" value="GNAT_dom"/>
</dbReference>
<dbReference type="InterPro" id="IPR016181">
    <property type="entry name" value="Acyl_CoA_acyltransferase"/>
</dbReference>
<dbReference type="PROSITE" id="PS51186">
    <property type="entry name" value="GNAT"/>
    <property type="match status" value="1"/>
</dbReference>
<evidence type="ECO:0000313" key="4">
    <source>
        <dbReference type="EMBL" id="MBD3849474.1"/>
    </source>
</evidence>
<dbReference type="RefSeq" id="WP_191126030.1">
    <property type="nucleotide sequence ID" value="NZ_JACXWY010000040.1"/>
</dbReference>
<name>A0A927EET6_9HYPH</name>
<reference evidence="4" key="1">
    <citation type="submission" date="2020-09" db="EMBL/GenBank/DDBJ databases">
        <title>Bosea spartocytisi sp. nov. a root nodule endophyte of Spartocytisus supranubius in the high mountain ecosystem fo the Teide National Park (Canary Islands, Spain).</title>
        <authorList>
            <person name="Pulido-Suarez L."/>
            <person name="Peix A."/>
            <person name="Igual J.M."/>
            <person name="Socas-Perez N."/>
            <person name="Velazquez E."/>
            <person name="Flores-Felix J.D."/>
            <person name="Leon-Barrios M."/>
        </authorList>
    </citation>
    <scope>NUCLEOTIDE SEQUENCE</scope>
    <source>
        <strain evidence="4">SSUT16</strain>
    </source>
</reference>
<dbReference type="AlphaFoldDB" id="A0A927EET6"/>